<accession>A0A841H0T5</accession>
<keyword evidence="2 4" id="KW-0479">Metal-binding</keyword>
<dbReference type="Proteomes" id="UP000582837">
    <property type="component" value="Unassembled WGS sequence"/>
</dbReference>
<feature type="signal peptide" evidence="5">
    <location>
        <begin position="1"/>
        <end position="22"/>
    </location>
</feature>
<reference evidence="7 8" key="1">
    <citation type="submission" date="2020-08" db="EMBL/GenBank/DDBJ databases">
        <title>Genomic Encyclopedia of Type Strains, Phase IV (KMG-IV): sequencing the most valuable type-strain genomes for metagenomic binning, comparative biology and taxonomic classification.</title>
        <authorList>
            <person name="Goeker M."/>
        </authorList>
    </citation>
    <scope>NUCLEOTIDE SEQUENCE [LARGE SCALE GENOMIC DNA]</scope>
    <source>
        <strain evidence="7 8">DSM 29007</strain>
    </source>
</reference>
<evidence type="ECO:0000313" key="8">
    <source>
        <dbReference type="Proteomes" id="UP000582837"/>
    </source>
</evidence>
<gene>
    <name evidence="7" type="ORF">HNQ61_003194</name>
</gene>
<evidence type="ECO:0000256" key="1">
    <source>
        <dbReference type="ARBA" id="ARBA00022617"/>
    </source>
</evidence>
<feature type="domain" description="Cytochrome c" evidence="6">
    <location>
        <begin position="80"/>
        <end position="167"/>
    </location>
</feature>
<dbReference type="PANTHER" id="PTHR33751:SF1">
    <property type="entry name" value="CBB3-TYPE CYTOCHROME C OXIDASE SUBUNIT FIXP"/>
    <property type="match status" value="1"/>
</dbReference>
<dbReference type="PROSITE" id="PS51007">
    <property type="entry name" value="CYTC"/>
    <property type="match status" value="1"/>
</dbReference>
<keyword evidence="3 4" id="KW-0408">Iron</keyword>
<dbReference type="AlphaFoldDB" id="A0A841H0T5"/>
<evidence type="ECO:0000259" key="6">
    <source>
        <dbReference type="PROSITE" id="PS51007"/>
    </source>
</evidence>
<name>A0A841H0T5_9BACT</name>
<sequence>MAYVFGGRRGPAALLLAMALLAGCKPGAEGGYDRVSWRGDPAAPVNAFPDPPEVVPGSSAIGAKATPIVAKNLPAGVTQAMVDAGQTSFGTVCASCHGQNGTGSPAAPTLNDMAWINITGQYPEIVNIINVGVPNPKEHPAPMPPKGGGNFNDAQVRELAAYVYALSHQGGA</sequence>
<evidence type="ECO:0000256" key="3">
    <source>
        <dbReference type="ARBA" id="ARBA00023004"/>
    </source>
</evidence>
<protein>
    <submittedName>
        <fullName evidence="7">Mono/diheme cytochrome c family protein</fullName>
    </submittedName>
</protein>
<dbReference type="PANTHER" id="PTHR33751">
    <property type="entry name" value="CBB3-TYPE CYTOCHROME C OXIDASE SUBUNIT FIXP"/>
    <property type="match status" value="1"/>
</dbReference>
<evidence type="ECO:0000256" key="5">
    <source>
        <dbReference type="SAM" id="SignalP"/>
    </source>
</evidence>
<evidence type="ECO:0000313" key="7">
    <source>
        <dbReference type="EMBL" id="MBB6071566.1"/>
    </source>
</evidence>
<keyword evidence="5" id="KW-0732">Signal</keyword>
<evidence type="ECO:0000256" key="2">
    <source>
        <dbReference type="ARBA" id="ARBA00022723"/>
    </source>
</evidence>
<dbReference type="RefSeq" id="WP_170034940.1">
    <property type="nucleotide sequence ID" value="NZ_JABDTL010000001.1"/>
</dbReference>
<comment type="caution">
    <text evidence="7">The sequence shown here is derived from an EMBL/GenBank/DDBJ whole genome shotgun (WGS) entry which is preliminary data.</text>
</comment>
<dbReference type="Pfam" id="PF00034">
    <property type="entry name" value="Cytochrom_C"/>
    <property type="match status" value="1"/>
</dbReference>
<dbReference type="InterPro" id="IPR009056">
    <property type="entry name" value="Cyt_c-like_dom"/>
</dbReference>
<evidence type="ECO:0000256" key="4">
    <source>
        <dbReference type="PROSITE-ProRule" id="PRU00433"/>
    </source>
</evidence>
<dbReference type="SUPFAM" id="SSF46626">
    <property type="entry name" value="Cytochrome c"/>
    <property type="match status" value="1"/>
</dbReference>
<keyword evidence="1 4" id="KW-0349">Heme</keyword>
<dbReference type="GO" id="GO:0046872">
    <property type="term" value="F:metal ion binding"/>
    <property type="evidence" value="ECO:0007669"/>
    <property type="project" value="UniProtKB-KW"/>
</dbReference>
<dbReference type="InterPro" id="IPR036909">
    <property type="entry name" value="Cyt_c-like_dom_sf"/>
</dbReference>
<dbReference type="GO" id="GO:0009055">
    <property type="term" value="F:electron transfer activity"/>
    <property type="evidence" value="ECO:0007669"/>
    <property type="project" value="InterPro"/>
</dbReference>
<dbReference type="EMBL" id="JACHIA010000009">
    <property type="protein sequence ID" value="MBB6071566.1"/>
    <property type="molecule type" value="Genomic_DNA"/>
</dbReference>
<proteinExistence type="predicted"/>
<dbReference type="Gene3D" id="1.10.760.10">
    <property type="entry name" value="Cytochrome c-like domain"/>
    <property type="match status" value="1"/>
</dbReference>
<keyword evidence="8" id="KW-1185">Reference proteome</keyword>
<feature type="chain" id="PRO_5032771807" evidence="5">
    <location>
        <begin position="23"/>
        <end position="172"/>
    </location>
</feature>
<organism evidence="7 8">
    <name type="scientific">Longimicrobium terrae</name>
    <dbReference type="NCBI Taxonomy" id="1639882"/>
    <lineage>
        <taxon>Bacteria</taxon>
        <taxon>Pseudomonadati</taxon>
        <taxon>Gemmatimonadota</taxon>
        <taxon>Longimicrobiia</taxon>
        <taxon>Longimicrobiales</taxon>
        <taxon>Longimicrobiaceae</taxon>
        <taxon>Longimicrobium</taxon>
    </lineage>
</organism>
<dbReference type="GO" id="GO:0020037">
    <property type="term" value="F:heme binding"/>
    <property type="evidence" value="ECO:0007669"/>
    <property type="project" value="InterPro"/>
</dbReference>
<dbReference type="InterPro" id="IPR050597">
    <property type="entry name" value="Cytochrome_c_Oxidase_Subunit"/>
</dbReference>